<evidence type="ECO:0000256" key="3">
    <source>
        <dbReference type="ARBA" id="ARBA00023172"/>
    </source>
</evidence>
<dbReference type="GO" id="GO:0003677">
    <property type="term" value="F:DNA binding"/>
    <property type="evidence" value="ECO:0007669"/>
    <property type="project" value="UniProtKB-UniRule"/>
</dbReference>
<dbReference type="PANTHER" id="PTHR30349">
    <property type="entry name" value="PHAGE INTEGRASE-RELATED"/>
    <property type="match status" value="1"/>
</dbReference>
<accession>A0A3R8SYJ7</accession>
<dbReference type="Gene3D" id="1.10.150.130">
    <property type="match status" value="1"/>
</dbReference>
<dbReference type="Pfam" id="PF00589">
    <property type="entry name" value="Phage_integrase"/>
    <property type="match status" value="1"/>
</dbReference>
<keyword evidence="1" id="KW-0229">DNA integration</keyword>
<dbReference type="GO" id="GO:0006310">
    <property type="term" value="P:DNA recombination"/>
    <property type="evidence" value="ECO:0007669"/>
    <property type="project" value="UniProtKB-KW"/>
</dbReference>
<keyword evidence="3" id="KW-0233">DNA recombination</keyword>
<keyword evidence="9" id="KW-1185">Reference proteome</keyword>
<evidence type="ECO:0000259" key="6">
    <source>
        <dbReference type="PROSITE" id="PS51898"/>
    </source>
</evidence>
<evidence type="ECO:0000256" key="2">
    <source>
        <dbReference type="ARBA" id="ARBA00023125"/>
    </source>
</evidence>
<evidence type="ECO:0000256" key="5">
    <source>
        <dbReference type="SAM" id="MobiDB-lite"/>
    </source>
</evidence>
<dbReference type="GO" id="GO:0015074">
    <property type="term" value="P:DNA integration"/>
    <property type="evidence" value="ECO:0007669"/>
    <property type="project" value="UniProtKB-KW"/>
</dbReference>
<name>A0A3R8SYJ7_9BURK</name>
<dbReference type="Gene3D" id="1.10.443.10">
    <property type="entry name" value="Intergrase catalytic core"/>
    <property type="match status" value="1"/>
</dbReference>
<feature type="domain" description="Core-binding (CB)" evidence="7">
    <location>
        <begin position="97"/>
        <end position="201"/>
    </location>
</feature>
<feature type="region of interest" description="Disordered" evidence="5">
    <location>
        <begin position="161"/>
        <end position="187"/>
    </location>
</feature>
<feature type="domain" description="Tyr recombinase" evidence="6">
    <location>
        <begin position="225"/>
        <end position="395"/>
    </location>
</feature>
<dbReference type="EMBL" id="RSED01000033">
    <property type="protein sequence ID" value="RRS00045.1"/>
    <property type="molecule type" value="Genomic_DNA"/>
</dbReference>
<dbReference type="PROSITE" id="PS51898">
    <property type="entry name" value="TYR_RECOMBINASE"/>
    <property type="match status" value="1"/>
</dbReference>
<dbReference type="Proteomes" id="UP000269265">
    <property type="component" value="Unassembled WGS sequence"/>
</dbReference>
<keyword evidence="2 4" id="KW-0238">DNA-binding</keyword>
<comment type="caution">
    <text evidence="8">The sequence shown here is derived from an EMBL/GenBank/DDBJ whole genome shotgun (WGS) entry which is preliminary data.</text>
</comment>
<evidence type="ECO:0000256" key="4">
    <source>
        <dbReference type="PROSITE-ProRule" id="PRU01248"/>
    </source>
</evidence>
<reference evidence="8 9" key="1">
    <citation type="submission" date="2018-12" db="EMBL/GenBank/DDBJ databases">
        <title>The whole draft genome of Aquabacterium sp. SJQ9.</title>
        <authorList>
            <person name="Sun L."/>
            <person name="Gao X."/>
            <person name="Chen W."/>
            <person name="Huang K."/>
        </authorList>
    </citation>
    <scope>NUCLEOTIDE SEQUENCE [LARGE SCALE GENOMIC DNA]</scope>
    <source>
        <strain evidence="8 9">SJQ9</strain>
    </source>
</reference>
<organism evidence="8 9">
    <name type="scientific">Aquabacterium soli</name>
    <dbReference type="NCBI Taxonomy" id="2493092"/>
    <lineage>
        <taxon>Bacteria</taxon>
        <taxon>Pseudomonadati</taxon>
        <taxon>Pseudomonadota</taxon>
        <taxon>Betaproteobacteria</taxon>
        <taxon>Burkholderiales</taxon>
        <taxon>Aquabacterium</taxon>
    </lineage>
</organism>
<evidence type="ECO:0000259" key="7">
    <source>
        <dbReference type="PROSITE" id="PS51900"/>
    </source>
</evidence>
<dbReference type="AlphaFoldDB" id="A0A3R8SYJ7"/>
<dbReference type="OrthoDB" id="102994at2"/>
<dbReference type="SUPFAM" id="SSF56349">
    <property type="entry name" value="DNA breaking-rejoining enzymes"/>
    <property type="match status" value="1"/>
</dbReference>
<sequence>MPAVNLKTVDARAKLKPRRDPYFTTIRKGCSLGFRKMSSSTEGTWVARCRVETTGKHTWGTLGDFADLRPSLRYDAALDAAEAWFKRAGMGLTEEVKTVKDACEAYISHLRTSDGGQETRERKADEARARLNRWVYAHPIAKLQLSKLSMGAVEKWRKETAAEPVTINPHASAEKQRQRPRSPSTLNRDMATLRAALNFAHTRGHVASDVAWLGALKPIKGADKARNIYLSKDQRRTLLSKAAADLRNFIEGMCRLPLRPGALAALTVANFDKRLGVLTVGKDKSGADRKLTLPKETAAFLKNLCAGKLPAAPVFARADGKAWNKDAWKKPFKAAALLAEIPETATAYSLRHSTITDLCMTLDLLTVAHLSGTSTEMIDRHYGHLQKDRASEALAMLAL</sequence>
<proteinExistence type="predicted"/>
<dbReference type="InterPro" id="IPR044068">
    <property type="entry name" value="CB"/>
</dbReference>
<dbReference type="PROSITE" id="PS51900">
    <property type="entry name" value="CB"/>
    <property type="match status" value="1"/>
</dbReference>
<evidence type="ECO:0000313" key="8">
    <source>
        <dbReference type="EMBL" id="RRS00045.1"/>
    </source>
</evidence>
<dbReference type="InterPro" id="IPR013762">
    <property type="entry name" value="Integrase-like_cat_sf"/>
</dbReference>
<gene>
    <name evidence="8" type="ORF">EIP75_22855</name>
</gene>
<evidence type="ECO:0000313" key="9">
    <source>
        <dbReference type="Proteomes" id="UP000269265"/>
    </source>
</evidence>
<evidence type="ECO:0000256" key="1">
    <source>
        <dbReference type="ARBA" id="ARBA00022908"/>
    </source>
</evidence>
<protein>
    <submittedName>
        <fullName evidence="8">Integrase</fullName>
    </submittedName>
</protein>
<dbReference type="InterPro" id="IPR002104">
    <property type="entry name" value="Integrase_catalytic"/>
</dbReference>
<dbReference type="PANTHER" id="PTHR30349:SF88">
    <property type="entry name" value="BLL1584 PROTEIN"/>
    <property type="match status" value="1"/>
</dbReference>
<dbReference type="InterPro" id="IPR050090">
    <property type="entry name" value="Tyrosine_recombinase_XerCD"/>
</dbReference>
<dbReference type="InterPro" id="IPR011010">
    <property type="entry name" value="DNA_brk_join_enz"/>
</dbReference>
<dbReference type="InterPro" id="IPR010998">
    <property type="entry name" value="Integrase_recombinase_N"/>
</dbReference>